<dbReference type="GeneID" id="68120247"/>
<dbReference type="GO" id="GO:0006631">
    <property type="term" value="P:fatty acid metabolic process"/>
    <property type="evidence" value="ECO:0007669"/>
    <property type="project" value="TreeGrafter"/>
</dbReference>
<dbReference type="RefSeq" id="XP_044565957.1">
    <property type="nucleotide sequence ID" value="XM_044703618.1"/>
</dbReference>
<dbReference type="SUPFAM" id="SSF51735">
    <property type="entry name" value="NAD(P)-binding Rossmann-fold domains"/>
    <property type="match status" value="1"/>
</dbReference>
<reference evidence="8 9" key="1">
    <citation type="journal article" date="2019" name="Sci. Rep.">
        <title>Nanopore sequencing improves the draft genome of the human pathogenic amoeba Naegleria fowleri.</title>
        <authorList>
            <person name="Liechti N."/>
            <person name="Schurch N."/>
            <person name="Bruggmann R."/>
            <person name="Wittwer M."/>
        </authorList>
    </citation>
    <scope>NUCLEOTIDE SEQUENCE [LARGE SCALE GENOMIC DNA]</scope>
    <source>
        <strain evidence="8 9">ATCC 30894</strain>
    </source>
</reference>
<keyword evidence="5" id="KW-0012">Acyltransferase</keyword>
<gene>
    <name evidence="8" type="ORF">FDP41_013032</name>
</gene>
<comment type="similarity">
    <text evidence="2">Belongs to the GPAT/DAPAT family.</text>
</comment>
<dbReference type="GO" id="GO:0008654">
    <property type="term" value="P:phospholipid biosynthetic process"/>
    <property type="evidence" value="ECO:0007669"/>
    <property type="project" value="TreeGrafter"/>
</dbReference>
<dbReference type="VEuPathDB" id="AmoebaDB:NfTy_078550"/>
<evidence type="ECO:0000313" key="8">
    <source>
        <dbReference type="EMBL" id="KAF0981244.1"/>
    </source>
</evidence>
<evidence type="ECO:0000256" key="2">
    <source>
        <dbReference type="ARBA" id="ARBA00007937"/>
    </source>
</evidence>
<sequence>MNAKMNALKSRLFPYVVSSAGIHNNYDHTSYPDLATSDSTTSPLDVRKFYEGKTLFCTGCTGFLGKVVVEKFLRDIPNVKKLYLLVREKKEKNGKVIPANVRLMKEILRSPIMDRIIAEKFGGNRENFEKFALTKIEGVFGDVTEENIFSGTPNEMVEQLKEEVEIIIHSAATIGFTERLDFAINLNSFGTLRCLNFAKQCKNMLCFAYISTAYTNSNLKSGSRVDEKFYPFRLPGNEEIEVFCERLRKMEAKEIEKTTNKLLAFTKYPNTYTVTKRMAEALLCKYKGDVPVAIIRPTIVGAALKEPVPAWIDAVSGSGAVSLFVGLGVISLLPGDPNNVSDQVPVDHVANAMIVCPADVATTKTKLKVYHVGTSTSNPTKWADTVSGVVKYWHTHQPEKSIARAEYNMIPSPLMYHTQFMVRYTWMINLYTVLGALLRKKSVFKVVEGLKKMAERQEMLTSSFRHFTMNEWFFEIDNLENAYNRLRGEERDIFTLDLSVINWGTYYHYFCYGLHKYILKENPIPPTTTDLIKSNEYNFNFFNDIELAFSAGGQFKEGFTREQVKQMVLHSKGVQLEIKKEAESKKLSISQVEKRALDIMDKMFANPNNNAIRAFGWILRKIWRRMYQSIIVDSNELEKLKELAKKSSTGTLVFIPTHRSYIDFLIVSYVFFVYGAPVPHIAAGEDFLNMFLVRDLFRYSGAFFMRRSFGNDNLYKSIFSEYVHRLLMDGNPIEFFVEGTRSRAGKTLRPKLGLLKTIADAYLENRVENLTLVPIHIGYERVIESESHSRELLGGNKKGESLTNLVKASSVLFNKYGDVNVKIAEPISLKDYIQELKNDHSRLETSSTFSSSSSHSSTTISSSSHSSTTIGKSENIEKVENIQNCNLSSSSFDPFYNENDKEFLIKRLGSKIAFALNESAVIMPTAIVGTVLLSYRDGISLDELKSKSEWLKNQILSRSGRVHWNEQQSTTSVVTKALNLIGHLISKRKNMIEPAIEVKSDNKKILELSYYRNQLVHLFFKEGVIGCALFSFGQKQMLDSGISLTDLFKKCDFLTDLLSLEFMYKENPEEPEKYMETLESMAKRGIISLRDNSHVLVSAVYLENLKFICSLLWPVIEGYWGTSMSLLSMPLSGSDHDDNIATVNKQALHERIQWLIEKFYFDDKVQFYEACSMETIRNAISIFNKWNVLQTSVVTIPNNDSSRKKGSKKAADQVKTEEVVSLLPPYTEIPKLLEFVGEIQQFRKMAVKSDKAVLTEIPLRHSRL</sequence>
<dbReference type="GO" id="GO:0004366">
    <property type="term" value="F:glycerol-3-phosphate O-acyltransferase activity"/>
    <property type="evidence" value="ECO:0007669"/>
    <property type="project" value="TreeGrafter"/>
</dbReference>
<dbReference type="PANTHER" id="PTHR12563">
    <property type="entry name" value="GLYCEROL-3-PHOSPHATE ACYLTRANSFERASE"/>
    <property type="match status" value="1"/>
</dbReference>
<dbReference type="InterPro" id="IPR036291">
    <property type="entry name" value="NAD(P)-bd_dom_sf"/>
</dbReference>
<dbReference type="InterPro" id="IPR022284">
    <property type="entry name" value="GPAT/DHAPAT"/>
</dbReference>
<dbReference type="Proteomes" id="UP000444721">
    <property type="component" value="Unassembled WGS sequence"/>
</dbReference>
<dbReference type="OrthoDB" id="429813at2759"/>
<dbReference type="CDD" id="cd07993">
    <property type="entry name" value="LPLAT_DHAPAT-like"/>
    <property type="match status" value="1"/>
</dbReference>
<keyword evidence="4" id="KW-0472">Membrane</keyword>
<comment type="subcellular location">
    <subcellularLocation>
        <location evidence="1">Endomembrane system</location>
        <topology evidence="1">Peripheral membrane protein</topology>
    </subcellularLocation>
</comment>
<dbReference type="GO" id="GO:0031966">
    <property type="term" value="C:mitochondrial membrane"/>
    <property type="evidence" value="ECO:0007669"/>
    <property type="project" value="TreeGrafter"/>
</dbReference>
<dbReference type="Pfam" id="PF07993">
    <property type="entry name" value="NAD_binding_4"/>
    <property type="match status" value="1"/>
</dbReference>
<dbReference type="GO" id="GO:0006072">
    <property type="term" value="P:glycerol-3-phosphate metabolic process"/>
    <property type="evidence" value="ECO:0007669"/>
    <property type="project" value="TreeGrafter"/>
</dbReference>
<dbReference type="InterPro" id="IPR002123">
    <property type="entry name" value="Plipid/glycerol_acylTrfase"/>
</dbReference>
<dbReference type="InterPro" id="IPR041728">
    <property type="entry name" value="GPAT/DHAPAT_LPLAT"/>
</dbReference>
<dbReference type="VEuPathDB" id="AmoebaDB:NF0098850"/>
<accession>A0A6A5C417</accession>
<dbReference type="EMBL" id="VFQX01000016">
    <property type="protein sequence ID" value="KAF0981244.1"/>
    <property type="molecule type" value="Genomic_DNA"/>
</dbReference>
<dbReference type="InterPro" id="IPR045520">
    <property type="entry name" value="GPAT/DHAPAT_C"/>
</dbReference>
<evidence type="ECO:0000256" key="1">
    <source>
        <dbReference type="ARBA" id="ARBA00004184"/>
    </source>
</evidence>
<dbReference type="Pfam" id="PF01553">
    <property type="entry name" value="Acyltransferase"/>
    <property type="match status" value="1"/>
</dbReference>
<dbReference type="InterPro" id="IPR033640">
    <property type="entry name" value="FAR_C"/>
</dbReference>
<comment type="caution">
    <text evidence="8">The sequence shown here is derived from an EMBL/GenBank/DDBJ whole genome shotgun (WGS) entry which is preliminary data.</text>
</comment>
<dbReference type="SUPFAM" id="SSF69593">
    <property type="entry name" value="Glycerol-3-phosphate (1)-acyltransferase"/>
    <property type="match status" value="1"/>
</dbReference>
<feature type="region of interest" description="Disordered" evidence="6">
    <location>
        <begin position="845"/>
        <end position="875"/>
    </location>
</feature>
<dbReference type="OMA" id="WDPDHHA"/>
<evidence type="ECO:0000259" key="7">
    <source>
        <dbReference type="SMART" id="SM00563"/>
    </source>
</evidence>
<evidence type="ECO:0000256" key="3">
    <source>
        <dbReference type="ARBA" id="ARBA00022679"/>
    </source>
</evidence>
<evidence type="ECO:0000256" key="5">
    <source>
        <dbReference type="ARBA" id="ARBA00023315"/>
    </source>
</evidence>
<dbReference type="VEuPathDB" id="AmoebaDB:FDP41_013032"/>
<dbReference type="PANTHER" id="PTHR12563:SF17">
    <property type="entry name" value="DIHYDROXYACETONE PHOSPHATE ACYLTRANSFERASE"/>
    <property type="match status" value="1"/>
</dbReference>
<dbReference type="CDD" id="cd05236">
    <property type="entry name" value="FAR-N_SDR_e"/>
    <property type="match status" value="1"/>
</dbReference>
<dbReference type="Gene3D" id="3.40.50.720">
    <property type="entry name" value="NAD(P)-binding Rossmann-like Domain"/>
    <property type="match status" value="1"/>
</dbReference>
<evidence type="ECO:0000313" key="9">
    <source>
        <dbReference type="Proteomes" id="UP000444721"/>
    </source>
</evidence>
<dbReference type="AlphaFoldDB" id="A0A6A5C417"/>
<keyword evidence="9" id="KW-1185">Reference proteome</keyword>
<feature type="domain" description="Phospholipid/glycerol acyltransferase" evidence="7">
    <location>
        <begin position="652"/>
        <end position="780"/>
    </location>
</feature>
<dbReference type="Pfam" id="PF19277">
    <property type="entry name" value="GPAT_C"/>
    <property type="match status" value="1"/>
</dbReference>
<dbReference type="Pfam" id="PF03015">
    <property type="entry name" value="Sterile"/>
    <property type="match status" value="1"/>
</dbReference>
<name>A0A6A5C417_NAEFO</name>
<dbReference type="GO" id="GO:0012505">
    <property type="term" value="C:endomembrane system"/>
    <property type="evidence" value="ECO:0007669"/>
    <property type="project" value="UniProtKB-SubCell"/>
</dbReference>
<proteinExistence type="inferred from homology"/>
<keyword evidence="3" id="KW-0808">Transferase</keyword>
<dbReference type="InterPro" id="IPR013120">
    <property type="entry name" value="FAR_NAD-bd"/>
</dbReference>
<organism evidence="8 9">
    <name type="scientific">Naegleria fowleri</name>
    <name type="common">Brain eating amoeba</name>
    <dbReference type="NCBI Taxonomy" id="5763"/>
    <lineage>
        <taxon>Eukaryota</taxon>
        <taxon>Discoba</taxon>
        <taxon>Heterolobosea</taxon>
        <taxon>Tetramitia</taxon>
        <taxon>Eutetramitia</taxon>
        <taxon>Vahlkampfiidae</taxon>
        <taxon>Naegleria</taxon>
    </lineage>
</organism>
<protein>
    <recommendedName>
        <fullName evidence="7">Phospholipid/glycerol acyltransferase domain-containing protein</fullName>
    </recommendedName>
</protein>
<evidence type="ECO:0000256" key="4">
    <source>
        <dbReference type="ARBA" id="ARBA00023136"/>
    </source>
</evidence>
<dbReference type="SMART" id="SM00563">
    <property type="entry name" value="PlsC"/>
    <property type="match status" value="1"/>
</dbReference>
<feature type="compositionally biased region" description="Low complexity" evidence="6">
    <location>
        <begin position="845"/>
        <end position="870"/>
    </location>
</feature>
<dbReference type="GO" id="GO:0019432">
    <property type="term" value="P:triglyceride biosynthetic process"/>
    <property type="evidence" value="ECO:0007669"/>
    <property type="project" value="TreeGrafter"/>
</dbReference>
<evidence type="ECO:0000256" key="6">
    <source>
        <dbReference type="SAM" id="MobiDB-lite"/>
    </source>
</evidence>
<dbReference type="CDD" id="cd09071">
    <property type="entry name" value="FAR_C"/>
    <property type="match status" value="1"/>
</dbReference>